<dbReference type="GO" id="GO:0036064">
    <property type="term" value="C:ciliary basal body"/>
    <property type="evidence" value="ECO:0007669"/>
    <property type="project" value="TreeGrafter"/>
</dbReference>
<dbReference type="InterPro" id="IPR029775">
    <property type="entry name" value="NPHP4"/>
</dbReference>
<dbReference type="GO" id="GO:0090090">
    <property type="term" value="P:negative regulation of canonical Wnt signaling pathway"/>
    <property type="evidence" value="ECO:0007669"/>
    <property type="project" value="InterPro"/>
</dbReference>
<dbReference type="InterPro" id="IPR058764">
    <property type="entry name" value="NPHP4_SK"/>
</dbReference>
<accession>A0A8X6FLL3</accession>
<evidence type="ECO:0000259" key="1">
    <source>
        <dbReference type="Pfam" id="PF26015"/>
    </source>
</evidence>
<dbReference type="Pfam" id="PF26015">
    <property type="entry name" value="Ig_NPH4_3rd"/>
    <property type="match status" value="1"/>
</dbReference>
<evidence type="ECO:0000259" key="6">
    <source>
        <dbReference type="Pfam" id="PF26190"/>
    </source>
</evidence>
<proteinExistence type="predicted"/>
<dbReference type="GO" id="GO:0097546">
    <property type="term" value="C:ciliary base"/>
    <property type="evidence" value="ECO:0007669"/>
    <property type="project" value="TreeGrafter"/>
</dbReference>
<sequence length="1353" mass="154083">MGPKEKEFSLIAVQSLPPCAERKSDFSSSVRPFHIKIINVDGLSQVSPPENYHVQVILFDQKYGSFVGNCWTGKPIKNESSQVTFNQNVYFYTSIPVKDLLLVVELVTQSKISENFKTCGWMCLPLLKNDEDDLDEKNTMHYKVPLVQGSPLSLIINKKIVKKKKKKKKKPEPMVKSTGMEISLSQAPYPILLKISHLIPENMLIDASYEIPGLMPITSKTLIDPSYSLKPRLQKCITFVLERLCIRMHSSHEEVEEEIIEKFCRYQEKISNSKEANTKTARFLSSKANVVQRRLQVSIYNGYCFIQDPDIYHLHIEPPVTPTLSKNLRRASSMGTLSESKEESLVLRSDIKLSKIPDDPNIIILFLLEYVISLPNTKEEEQQMPSSLSKTPTSNVAVVWGFCHLGNLKENPSQNIALTCDPSLSPHKILFLKTAQEFEMTFSVFSLLKQNKIPPVTSLSDDHASMVDNSNHSETHPKISYFQPVLGHSTPKHKSVADIPMTVQQNEVDYSQKIIANPGSSKYDNNMALQEVTLVSSALPLVPPLLHSFPLEPGESSKTFTKLYWDKLQPVLDHHGKLATEIDSSVPYRINTDLELYCPPQKNECMMQFLAMSGITENMDVPPEVFLTFQFYRFLPIRSECMLLKPLSEDTEGVPKLSLVYAFLKTPERGKLPGFQITYNIDPTELNKGEFHSFLLYLMKQNLHIDVWNGKSLLYIGTVVLPLKYFCRQGKEAVVSNLELDIFNCEYPDESLGQVSMPTKTPLGKLHLRVASIRHPLSAKALENFEEMEENLNSVIISSRVEKPRTGMTPYTVSKAKRLADTNRELSHLLSTRSLVGESKSMTPNPQLTEERRRKLARMEAVRNLENNNQTTEARSDGMQYFFKERQRDLLSIETYIQKNKSELIQSFLHKSVTSEKRIYPLVGSKTFFEFVIENPFPVAKKVEIVWKSLELNLVMESKEWQTLRTMNSISQSVKPLSFVDSSQEIPTIQLQPNEKVHIPFTYQCSSVQISQLDLFKAVSGHYFTAEVLSSVPALNSLDSSTKVRFTTEDQTLLAVLNLTVQPLPPSFTHIFKFLSMEHSMFKKSIQISKDTNTNERFTVKCTNSDVVCSIQENQNWEENVNLSIKAPTRAAGRCTEFYVFIYKDKYQINPFQSWSICVCPLQRIDLSCVAGQLMRSSLLIRGTHATNLVRCSSNSKDLQLHPSESFVLSPFAVQELSMNIRSLIPGVKYFQITMVNQALEQILQSWLLVLSCQKPSVTKAFQVHLSIGKETAKRITCTNPYPQDRRFILHSSHPHLLQLREYEFSVAAGKSYLLGLYFLPQDFIFTETVFLYLNDAVSDKNEETYCIKVVCQ</sequence>
<evidence type="ECO:0000259" key="3">
    <source>
        <dbReference type="Pfam" id="PF26186"/>
    </source>
</evidence>
<feature type="domain" description="NPHP4 Ig-like" evidence="5">
    <location>
        <begin position="1072"/>
        <end position="1159"/>
    </location>
</feature>
<dbReference type="InterPro" id="IPR058685">
    <property type="entry name" value="Ig_NPHP4_4th"/>
</dbReference>
<dbReference type="InterPro" id="IPR058688">
    <property type="entry name" value="Ig_NPHP4_2nd"/>
</dbReference>
<feature type="domain" description="NPHP4 SK-like" evidence="2">
    <location>
        <begin position="852"/>
        <end position="910"/>
    </location>
</feature>
<dbReference type="Pfam" id="PF26190">
    <property type="entry name" value="Ig_NPHP4_1st"/>
    <property type="match status" value="1"/>
</dbReference>
<feature type="domain" description="NPHP4 C2-like" evidence="3">
    <location>
        <begin position="564"/>
        <end position="751"/>
    </location>
</feature>
<evidence type="ECO:0000259" key="2">
    <source>
        <dbReference type="Pfam" id="PF26173"/>
    </source>
</evidence>
<gene>
    <name evidence="7" type="primary">nphp4</name>
    <name evidence="7" type="ORF">TNCT_302461</name>
</gene>
<name>A0A8X6FLL3_TRICU</name>
<evidence type="ECO:0000313" key="7">
    <source>
        <dbReference type="EMBL" id="GFQ83022.1"/>
    </source>
</evidence>
<feature type="domain" description="NPHP4 Ig-like" evidence="1">
    <location>
        <begin position="1172"/>
        <end position="1254"/>
    </location>
</feature>
<comment type="caution">
    <text evidence="7">The sequence shown here is derived from an EMBL/GenBank/DDBJ whole genome shotgun (WGS) entry which is preliminary data.</text>
</comment>
<evidence type="ECO:0000259" key="5">
    <source>
        <dbReference type="Pfam" id="PF26189"/>
    </source>
</evidence>
<dbReference type="InterPro" id="IPR058686">
    <property type="entry name" value="Ig_NPHP4_3rd"/>
</dbReference>
<dbReference type="GO" id="GO:0035869">
    <property type="term" value="C:ciliary transition zone"/>
    <property type="evidence" value="ECO:0007669"/>
    <property type="project" value="TreeGrafter"/>
</dbReference>
<dbReference type="Pfam" id="PF26173">
    <property type="entry name" value="NPHP4_SK"/>
    <property type="match status" value="1"/>
</dbReference>
<dbReference type="Pfam" id="PF26189">
    <property type="entry name" value="Ig_NPHP4_2nd"/>
    <property type="match status" value="1"/>
</dbReference>
<feature type="domain" description="NPHP4 Ig-like" evidence="4">
    <location>
        <begin position="1260"/>
        <end position="1353"/>
    </location>
</feature>
<organism evidence="7 8">
    <name type="scientific">Trichonephila clavata</name>
    <name type="common">Joro spider</name>
    <name type="synonym">Nephila clavata</name>
    <dbReference type="NCBI Taxonomy" id="2740835"/>
    <lineage>
        <taxon>Eukaryota</taxon>
        <taxon>Metazoa</taxon>
        <taxon>Ecdysozoa</taxon>
        <taxon>Arthropoda</taxon>
        <taxon>Chelicerata</taxon>
        <taxon>Arachnida</taxon>
        <taxon>Araneae</taxon>
        <taxon>Araneomorphae</taxon>
        <taxon>Entelegynae</taxon>
        <taxon>Araneoidea</taxon>
        <taxon>Nephilidae</taxon>
        <taxon>Trichonephila</taxon>
    </lineage>
</organism>
<dbReference type="Proteomes" id="UP000887116">
    <property type="component" value="Unassembled WGS sequence"/>
</dbReference>
<protein>
    <submittedName>
        <fullName evidence="7">Nephrocystin-4</fullName>
    </submittedName>
</protein>
<dbReference type="PANTHER" id="PTHR31043">
    <property type="entry name" value="NEPHROCYSTIN-4"/>
    <property type="match status" value="1"/>
</dbReference>
<evidence type="ECO:0000313" key="8">
    <source>
        <dbReference type="Proteomes" id="UP000887116"/>
    </source>
</evidence>
<dbReference type="InterPro" id="IPR058687">
    <property type="entry name" value="Ig_NPHP4_1st"/>
</dbReference>
<dbReference type="Pfam" id="PF26186">
    <property type="entry name" value="NPHP4_C2_3rd"/>
    <property type="match status" value="1"/>
</dbReference>
<dbReference type="EMBL" id="BMAO01012657">
    <property type="protein sequence ID" value="GFQ83022.1"/>
    <property type="molecule type" value="Genomic_DNA"/>
</dbReference>
<feature type="domain" description="NPHP4 Ig-like" evidence="6">
    <location>
        <begin position="917"/>
        <end position="1065"/>
    </location>
</feature>
<dbReference type="GO" id="GO:0097730">
    <property type="term" value="C:non-motile cilium"/>
    <property type="evidence" value="ECO:0007669"/>
    <property type="project" value="InterPro"/>
</dbReference>
<dbReference type="GO" id="GO:1904491">
    <property type="term" value="P:protein localization to ciliary transition zone"/>
    <property type="evidence" value="ECO:0007669"/>
    <property type="project" value="TreeGrafter"/>
</dbReference>
<dbReference type="Pfam" id="PF26187">
    <property type="entry name" value="Ig_NPHP4_4th"/>
    <property type="match status" value="1"/>
</dbReference>
<keyword evidence="8" id="KW-1185">Reference proteome</keyword>
<dbReference type="OrthoDB" id="313446at2759"/>
<dbReference type="InterPro" id="IPR058765">
    <property type="entry name" value="NPHP4_C2-like"/>
</dbReference>
<dbReference type="PANTHER" id="PTHR31043:SF3">
    <property type="entry name" value="NEPHROCYSTIN-4"/>
    <property type="match status" value="1"/>
</dbReference>
<reference evidence="7" key="1">
    <citation type="submission" date="2020-07" db="EMBL/GenBank/DDBJ databases">
        <title>Multicomponent nature underlies the extraordinary mechanical properties of spider dragline silk.</title>
        <authorList>
            <person name="Kono N."/>
            <person name="Nakamura H."/>
            <person name="Mori M."/>
            <person name="Yoshida Y."/>
            <person name="Ohtoshi R."/>
            <person name="Malay A.D."/>
            <person name="Moran D.A.P."/>
            <person name="Tomita M."/>
            <person name="Numata K."/>
            <person name="Arakawa K."/>
        </authorList>
    </citation>
    <scope>NUCLEOTIDE SEQUENCE</scope>
</reference>
<evidence type="ECO:0000259" key="4">
    <source>
        <dbReference type="Pfam" id="PF26187"/>
    </source>
</evidence>